<dbReference type="PIRSF" id="PIRSF037442">
    <property type="entry name" value="UCP037442_abhydr"/>
    <property type="match status" value="1"/>
</dbReference>
<dbReference type="InterPro" id="IPR029058">
    <property type="entry name" value="AB_hydrolase_fold"/>
</dbReference>
<comment type="caution">
    <text evidence="2">The sequence shown here is derived from an EMBL/GenBank/DDBJ whole genome shotgun (WGS) entry which is preliminary data.</text>
</comment>
<keyword evidence="3" id="KW-1185">Reference proteome</keyword>
<feature type="domain" description="Serine aminopeptidase S33" evidence="1">
    <location>
        <begin position="36"/>
        <end position="166"/>
    </location>
</feature>
<dbReference type="SUPFAM" id="SSF53474">
    <property type="entry name" value="alpha/beta-Hydrolases"/>
    <property type="match status" value="1"/>
</dbReference>
<keyword evidence="2" id="KW-0378">Hydrolase</keyword>
<sequence length="303" mass="32285">MRDDPPDASVLRQILPLTMADGARAELRLHRPPDVPRASLLWVPALGVAARHYDAFAQAMATRGIAVGVHEWRGHGSSDRRAGRRCDWGYRELLGDDLPHSAAALRAVLPDRPLLLGGHSLGGQIACLFAAAGAVAPSGLVLVASGAPYWRRFRPWVYLAYVAAPLLARLNGRLPGRRIGFGGNEARGVIADWARSGRTGRYSAKGHPVDLEAALRGQSAPIAAWVLRDDWLAPASSLQFLLDKMPDASRAIHAMTPAALGTAADHFAWMTSPAALVERIAAALPCRTANAHGATLCPLAPTE</sequence>
<protein>
    <submittedName>
        <fullName evidence="2">Alpha/beta hydrolase</fullName>
    </submittedName>
</protein>
<accession>A0ABT6BBF7</accession>
<evidence type="ECO:0000313" key="3">
    <source>
        <dbReference type="Proteomes" id="UP001528850"/>
    </source>
</evidence>
<dbReference type="RefSeq" id="WP_320549918.1">
    <property type="nucleotide sequence ID" value="NZ_JAQLOK010000001.1"/>
</dbReference>
<reference evidence="2 3" key="1">
    <citation type="journal article" date="2024" name="Curr. Microbiol.">
        <title>Luteibacter sahnii sp. nov., A Novel Yellow-Colored Xanthomonadin Pigment Producing Probiotic Bacterium from Healthy Rice Seed Microbiome.</title>
        <authorList>
            <person name="Jaiswal G."/>
            <person name="Rana R."/>
            <person name="Nayak P.K."/>
            <person name="Chouhan R."/>
            <person name="Gandhi S.G."/>
            <person name="Patel H.K."/>
            <person name="Patil P.B."/>
        </authorList>
    </citation>
    <scope>NUCLEOTIDE SEQUENCE [LARGE SCALE GENOMIC DNA]</scope>
    <source>
        <strain evidence="2 3">PPL201</strain>
    </source>
</reference>
<evidence type="ECO:0000259" key="1">
    <source>
        <dbReference type="Pfam" id="PF12146"/>
    </source>
</evidence>
<organism evidence="2 3">
    <name type="scientific">Luteibacter sahnii</name>
    <dbReference type="NCBI Taxonomy" id="3021977"/>
    <lineage>
        <taxon>Bacteria</taxon>
        <taxon>Pseudomonadati</taxon>
        <taxon>Pseudomonadota</taxon>
        <taxon>Gammaproteobacteria</taxon>
        <taxon>Lysobacterales</taxon>
        <taxon>Rhodanobacteraceae</taxon>
        <taxon>Luteibacter</taxon>
    </lineage>
</organism>
<evidence type="ECO:0000313" key="2">
    <source>
        <dbReference type="EMBL" id="MDF4025417.1"/>
    </source>
</evidence>
<dbReference type="Proteomes" id="UP001528850">
    <property type="component" value="Unassembled WGS sequence"/>
</dbReference>
<dbReference type="EMBL" id="JARJJS010000002">
    <property type="protein sequence ID" value="MDF4025417.1"/>
    <property type="molecule type" value="Genomic_DNA"/>
</dbReference>
<dbReference type="InterPro" id="IPR022742">
    <property type="entry name" value="Hydrolase_4"/>
</dbReference>
<dbReference type="GO" id="GO:0016787">
    <property type="term" value="F:hydrolase activity"/>
    <property type="evidence" value="ECO:0007669"/>
    <property type="project" value="UniProtKB-KW"/>
</dbReference>
<proteinExistence type="predicted"/>
<dbReference type="Pfam" id="PF12146">
    <property type="entry name" value="Hydrolase_4"/>
    <property type="match status" value="1"/>
</dbReference>
<name>A0ABT6BBF7_9GAMM</name>
<dbReference type="InterPro" id="IPR017208">
    <property type="entry name" value="UCP037442_abhydr"/>
</dbReference>
<dbReference type="Gene3D" id="3.40.50.1820">
    <property type="entry name" value="alpha/beta hydrolase"/>
    <property type="match status" value="1"/>
</dbReference>
<gene>
    <name evidence="2" type="ORF">P3W24_10620</name>
</gene>